<accession>A0A7Y0N3A7</accession>
<dbReference type="AlphaFoldDB" id="A0A7Y0N3A7"/>
<sequence length="81" mass="9343">GRVRPHGKEWRGVMESVFGIPANTTHRFEVTSVQGKTFEYRCGCMTYPLSIRRHNKVLRKEATYSCQKCHQPLNFTGVQLS</sequence>
<dbReference type="Proteomes" id="UP000565155">
    <property type="component" value="Unassembled WGS sequence"/>
</dbReference>
<evidence type="ECO:0000313" key="3">
    <source>
        <dbReference type="Proteomes" id="UP000565155"/>
    </source>
</evidence>
<dbReference type="PANTHER" id="PTHR38773:SF1">
    <property type="entry name" value="PROTEIN SPRT"/>
    <property type="match status" value="1"/>
</dbReference>
<dbReference type="InterPro" id="IPR035240">
    <property type="entry name" value="SprT_Zn_ribbon"/>
</dbReference>
<protein>
    <submittedName>
        <fullName evidence="2">SprT family protein</fullName>
    </submittedName>
</protein>
<reference evidence="2 3" key="1">
    <citation type="submission" date="2020-04" db="EMBL/GenBank/DDBJ databases">
        <title>Whole-genome sequencing of Vibrio spp. from China reveals different genetic environments of blaCTX-M-14 among diverse lineages.</title>
        <authorList>
            <person name="Zheng Z."/>
            <person name="Ye L."/>
            <person name="Chen S."/>
        </authorList>
    </citation>
    <scope>NUCLEOTIDE SEQUENCE [LARGE SCALE GENOMIC DNA]</scope>
    <source>
        <strain evidence="2 3">Vb1636</strain>
    </source>
</reference>
<comment type="caution">
    <text evidence="2">The sequence shown here is derived from an EMBL/GenBank/DDBJ whole genome shotgun (WGS) entry which is preliminary data.</text>
</comment>
<feature type="domain" description="SprT-like zinc ribbon" evidence="1">
    <location>
        <begin position="36"/>
        <end position="76"/>
    </location>
</feature>
<dbReference type="EMBL" id="JABCMA010000758">
    <property type="protein sequence ID" value="NMR77459.1"/>
    <property type="molecule type" value="Genomic_DNA"/>
</dbReference>
<evidence type="ECO:0000259" key="1">
    <source>
        <dbReference type="Pfam" id="PF17283"/>
    </source>
</evidence>
<dbReference type="PANTHER" id="PTHR38773">
    <property type="entry name" value="PROTEIN SPRT"/>
    <property type="match status" value="1"/>
</dbReference>
<name>A0A7Y0N3A7_VIBAL</name>
<feature type="non-terminal residue" evidence="2">
    <location>
        <position position="1"/>
    </location>
</feature>
<proteinExistence type="predicted"/>
<dbReference type="RefSeq" id="WP_029845304.1">
    <property type="nucleotide sequence ID" value="NZ_JABCMA010000758.1"/>
</dbReference>
<gene>
    <name evidence="2" type="ORF">HKB35_28175</name>
</gene>
<evidence type="ECO:0000313" key="2">
    <source>
        <dbReference type="EMBL" id="NMR77459.1"/>
    </source>
</evidence>
<organism evidence="2 3">
    <name type="scientific">Vibrio alginolyticus</name>
    <dbReference type="NCBI Taxonomy" id="663"/>
    <lineage>
        <taxon>Bacteria</taxon>
        <taxon>Pseudomonadati</taxon>
        <taxon>Pseudomonadota</taxon>
        <taxon>Gammaproteobacteria</taxon>
        <taxon>Vibrionales</taxon>
        <taxon>Vibrionaceae</taxon>
        <taxon>Vibrio</taxon>
    </lineage>
</organism>
<dbReference type="Pfam" id="PF17283">
    <property type="entry name" value="Zn_ribbon_SprT"/>
    <property type="match status" value="1"/>
</dbReference>